<comment type="caution">
    <text evidence="2">The sequence shown here is derived from an EMBL/GenBank/DDBJ whole genome shotgun (WGS) entry which is preliminary data.</text>
</comment>
<dbReference type="SUPFAM" id="SSF47413">
    <property type="entry name" value="lambda repressor-like DNA-binding domains"/>
    <property type="match status" value="1"/>
</dbReference>
<dbReference type="RefSeq" id="WP_141982788.1">
    <property type="nucleotide sequence ID" value="NZ_VFPP01000001.1"/>
</dbReference>
<name>A0A543JP51_9PSEU</name>
<evidence type="ECO:0000313" key="2">
    <source>
        <dbReference type="EMBL" id="TQM84637.1"/>
    </source>
</evidence>
<protein>
    <submittedName>
        <fullName evidence="2">Helix-turn-helix protein</fullName>
    </submittedName>
</protein>
<dbReference type="InterPro" id="IPR043917">
    <property type="entry name" value="DUF5753"/>
</dbReference>
<gene>
    <name evidence="2" type="ORF">FHX81_7092</name>
</gene>
<dbReference type="GO" id="GO:0003677">
    <property type="term" value="F:DNA binding"/>
    <property type="evidence" value="ECO:0007669"/>
    <property type="project" value="InterPro"/>
</dbReference>
<evidence type="ECO:0000259" key="1">
    <source>
        <dbReference type="Pfam" id="PF19054"/>
    </source>
</evidence>
<dbReference type="Pfam" id="PF19054">
    <property type="entry name" value="DUF5753"/>
    <property type="match status" value="1"/>
</dbReference>
<dbReference type="Gene3D" id="1.10.260.40">
    <property type="entry name" value="lambda repressor-like DNA-binding domains"/>
    <property type="match status" value="1"/>
</dbReference>
<evidence type="ECO:0000313" key="3">
    <source>
        <dbReference type="Proteomes" id="UP000316628"/>
    </source>
</evidence>
<proteinExistence type="predicted"/>
<keyword evidence="3" id="KW-1185">Reference proteome</keyword>
<dbReference type="Proteomes" id="UP000316628">
    <property type="component" value="Unassembled WGS sequence"/>
</dbReference>
<reference evidence="2 3" key="1">
    <citation type="submission" date="2019-06" db="EMBL/GenBank/DDBJ databases">
        <title>Sequencing the genomes of 1000 actinobacteria strains.</title>
        <authorList>
            <person name="Klenk H.-P."/>
        </authorList>
    </citation>
    <scope>NUCLEOTIDE SEQUENCE [LARGE SCALE GENOMIC DNA]</scope>
    <source>
        <strain evidence="2 3">DSM 45456</strain>
    </source>
</reference>
<feature type="domain" description="DUF5753" evidence="1">
    <location>
        <begin position="98"/>
        <end position="263"/>
    </location>
</feature>
<dbReference type="InterPro" id="IPR010982">
    <property type="entry name" value="Lambda_DNA-bd_dom_sf"/>
</dbReference>
<dbReference type="Pfam" id="PF13560">
    <property type="entry name" value="HTH_31"/>
    <property type="match status" value="1"/>
</dbReference>
<dbReference type="AlphaFoldDB" id="A0A543JP51"/>
<accession>A0A543JP51</accession>
<organism evidence="2 3">
    <name type="scientific">Saccharothrix saharensis</name>
    <dbReference type="NCBI Taxonomy" id="571190"/>
    <lineage>
        <taxon>Bacteria</taxon>
        <taxon>Bacillati</taxon>
        <taxon>Actinomycetota</taxon>
        <taxon>Actinomycetes</taxon>
        <taxon>Pseudonocardiales</taxon>
        <taxon>Pseudonocardiaceae</taxon>
        <taxon>Saccharothrix</taxon>
    </lineage>
</organism>
<dbReference type="EMBL" id="VFPP01000001">
    <property type="protein sequence ID" value="TQM84637.1"/>
    <property type="molecule type" value="Genomic_DNA"/>
</dbReference>
<dbReference type="OrthoDB" id="3672921at2"/>
<sequence>MESRASNALSRELGDALRRARRRSTVRFTDLAEELGWSEARISKVERGLRGTSPLDIARYVGHLRSDQATYDHIMELAEERNTGHLVRPHKIAMPDSLRALLLHEQTAQVIWSYQLVTIPGLLQTVDYAAALIGSPDSEHGVAERMARQRIFDRPRPPEGRFFILEPALHNVVGGPQVMYEQMLQLLFRGGVRLVTLARQLPASLIAAFTFMTFTEHSPVSYVESGPVSLFSDEVETTIQFERACNDLDRVALSEEQSRSVFAEWADRFDRLREEQRGSGGPAVA</sequence>